<gene>
    <name evidence="1" type="ORF">CHU95_00360</name>
</gene>
<dbReference type="AlphaFoldDB" id="A0A255Z8K1"/>
<reference evidence="1 2" key="1">
    <citation type="submission" date="2017-07" db="EMBL/GenBank/DDBJ databases">
        <title>Niveispirillum cyanobacteriorum sp. nov., isolated from cyanobacterial aggregates in a eutrophic lake.</title>
        <authorList>
            <person name="Cai H."/>
        </authorList>
    </citation>
    <scope>NUCLEOTIDE SEQUENCE [LARGE SCALE GENOMIC DNA]</scope>
    <source>
        <strain evidence="2">TH1-14</strain>
    </source>
</reference>
<dbReference type="EMBL" id="NOXU01000010">
    <property type="protein sequence ID" value="OYQ37798.1"/>
    <property type="molecule type" value="Genomic_DNA"/>
</dbReference>
<accession>A0A255Z8K1</accession>
<evidence type="ECO:0000313" key="2">
    <source>
        <dbReference type="Proteomes" id="UP000216998"/>
    </source>
</evidence>
<name>A0A255Z8K1_9PROT</name>
<protein>
    <submittedName>
        <fullName evidence="1">Uncharacterized protein</fullName>
    </submittedName>
</protein>
<dbReference type="Proteomes" id="UP000216998">
    <property type="component" value="Unassembled WGS sequence"/>
</dbReference>
<keyword evidence="2" id="KW-1185">Reference proteome</keyword>
<evidence type="ECO:0000313" key="1">
    <source>
        <dbReference type="EMBL" id="OYQ37798.1"/>
    </source>
</evidence>
<organism evidence="1 2">
    <name type="scientific">Niveispirillum lacus</name>
    <dbReference type="NCBI Taxonomy" id="1981099"/>
    <lineage>
        <taxon>Bacteria</taxon>
        <taxon>Pseudomonadati</taxon>
        <taxon>Pseudomonadota</taxon>
        <taxon>Alphaproteobacteria</taxon>
        <taxon>Rhodospirillales</taxon>
        <taxon>Azospirillaceae</taxon>
        <taxon>Niveispirillum</taxon>
    </lineage>
</organism>
<sequence length="68" mass="8098">MHHLYGLSGLHRHTLQGRDQQVVVLLKWYYTWFLRLSIDTSDEVLLSGHMCQYGGVFYEFQDMPFYGL</sequence>
<proteinExistence type="predicted"/>
<comment type="caution">
    <text evidence="1">The sequence shown here is derived from an EMBL/GenBank/DDBJ whole genome shotgun (WGS) entry which is preliminary data.</text>
</comment>